<dbReference type="EMBL" id="RSCK01000003">
    <property type="protein sequence ID" value="RUT14069.1"/>
    <property type="molecule type" value="Genomic_DNA"/>
</dbReference>
<feature type="signal peptide" evidence="1">
    <location>
        <begin position="1"/>
        <end position="31"/>
    </location>
</feature>
<evidence type="ECO:0000313" key="3">
    <source>
        <dbReference type="Proteomes" id="UP000282574"/>
    </source>
</evidence>
<feature type="chain" id="PRO_5044327333" description="Conjugal transfer protein TrbJ" evidence="1">
    <location>
        <begin position="32"/>
        <end position="280"/>
    </location>
</feature>
<protein>
    <recommendedName>
        <fullName evidence="4">Conjugal transfer protein TrbJ</fullName>
    </recommendedName>
</protein>
<accession>A0AB37US44</accession>
<dbReference type="AlphaFoldDB" id="A0AB37US44"/>
<evidence type="ECO:0008006" key="4">
    <source>
        <dbReference type="Google" id="ProtNLM"/>
    </source>
</evidence>
<gene>
    <name evidence="2" type="ORF">DSM107010_05520</name>
</gene>
<dbReference type="RefSeq" id="WP_106165807.1">
    <property type="nucleotide sequence ID" value="NZ_JAVKZF010000005.1"/>
</dbReference>
<comment type="caution">
    <text evidence="2">The sequence shown here is derived from an EMBL/GenBank/DDBJ whole genome shotgun (WGS) entry which is preliminary data.</text>
</comment>
<reference evidence="2 3" key="1">
    <citation type="journal article" date="2019" name="Genome Biol. Evol.">
        <title>Day and night: Metabolic profiles and evolutionary relationships of six axenic non-marine cyanobacteria.</title>
        <authorList>
            <person name="Will S.E."/>
            <person name="Henke P."/>
            <person name="Boedeker C."/>
            <person name="Huang S."/>
            <person name="Brinkmann H."/>
            <person name="Rohde M."/>
            <person name="Jarek M."/>
            <person name="Friedl T."/>
            <person name="Seufert S."/>
            <person name="Schumacher M."/>
            <person name="Overmann J."/>
            <person name="Neumann-Schaal M."/>
            <person name="Petersen J."/>
        </authorList>
    </citation>
    <scope>NUCLEOTIDE SEQUENCE [LARGE SCALE GENOMIC DNA]</scope>
    <source>
        <strain evidence="2 3">SAG 39.79</strain>
    </source>
</reference>
<keyword evidence="3" id="KW-1185">Reference proteome</keyword>
<evidence type="ECO:0000256" key="1">
    <source>
        <dbReference type="SAM" id="SignalP"/>
    </source>
</evidence>
<keyword evidence="1" id="KW-0732">Signal</keyword>
<dbReference type="Proteomes" id="UP000282574">
    <property type="component" value="Unassembled WGS sequence"/>
</dbReference>
<evidence type="ECO:0000313" key="2">
    <source>
        <dbReference type="EMBL" id="RUT14069.1"/>
    </source>
</evidence>
<organism evidence="2 3">
    <name type="scientific">Chroococcidiopsis cubana SAG 39.79</name>
    <dbReference type="NCBI Taxonomy" id="388085"/>
    <lineage>
        <taxon>Bacteria</taxon>
        <taxon>Bacillati</taxon>
        <taxon>Cyanobacteriota</taxon>
        <taxon>Cyanophyceae</taxon>
        <taxon>Chroococcidiopsidales</taxon>
        <taxon>Chroococcidiopsidaceae</taxon>
        <taxon>Chroococcidiopsis</taxon>
    </lineage>
</organism>
<dbReference type="PROSITE" id="PS51257">
    <property type="entry name" value="PROKAR_LIPOPROTEIN"/>
    <property type="match status" value="1"/>
</dbReference>
<name>A0AB37US44_9CYAN</name>
<proteinExistence type="predicted"/>
<sequence length="280" mass="30428">MVVKIDRRYKKWCLIGASIAALFVSAGVACAGITRDADNIIRGIDRRIDRISPIVKKIGGPDTSSVIDQISKFLSHADDFLDEIEQYWDEISGFYRDIIGFDLNGIISDVDRITGILGIPNPLAVRSTIMQQASMPNQVITAKAGANAIDRQVVEGVISGVLSKRGQEIIADQQKTVLNSIDQSNTAARHALKRNVTQDVLKDIAVQQTTLAAIAGQSSAQLTAIQTHTAASNLMLDDISTTLDQVSVIGELERQQTLNSKIAASQNLWIPGLDRYSNDE</sequence>